<organism evidence="1 2">
    <name type="scientific">Eumeta variegata</name>
    <name type="common">Bagworm moth</name>
    <name type="synonym">Eumeta japonica</name>
    <dbReference type="NCBI Taxonomy" id="151549"/>
    <lineage>
        <taxon>Eukaryota</taxon>
        <taxon>Metazoa</taxon>
        <taxon>Ecdysozoa</taxon>
        <taxon>Arthropoda</taxon>
        <taxon>Hexapoda</taxon>
        <taxon>Insecta</taxon>
        <taxon>Pterygota</taxon>
        <taxon>Neoptera</taxon>
        <taxon>Endopterygota</taxon>
        <taxon>Lepidoptera</taxon>
        <taxon>Glossata</taxon>
        <taxon>Ditrysia</taxon>
        <taxon>Tineoidea</taxon>
        <taxon>Psychidae</taxon>
        <taxon>Oiketicinae</taxon>
        <taxon>Eumeta</taxon>
    </lineage>
</organism>
<proteinExistence type="predicted"/>
<gene>
    <name evidence="1" type="ORF">EVAR_25721_1</name>
</gene>
<dbReference type="AlphaFoldDB" id="A0A4C1YVM7"/>
<evidence type="ECO:0000313" key="2">
    <source>
        <dbReference type="Proteomes" id="UP000299102"/>
    </source>
</evidence>
<evidence type="ECO:0000313" key="1">
    <source>
        <dbReference type="EMBL" id="GBP78385.1"/>
    </source>
</evidence>
<keyword evidence="2" id="KW-1185">Reference proteome</keyword>
<sequence length="84" mass="9445">MTQLVHPELASTKRMQANLRAKPNVSYIGRGALHRPWGAARARTDAPISLFGARERSIKAQMSCELSNTEREIRFGRPSITPRE</sequence>
<name>A0A4C1YVM7_EUMVA</name>
<protein>
    <submittedName>
        <fullName evidence="1">Uncharacterized protein</fullName>
    </submittedName>
</protein>
<dbReference type="EMBL" id="BGZK01001367">
    <property type="protein sequence ID" value="GBP78385.1"/>
    <property type="molecule type" value="Genomic_DNA"/>
</dbReference>
<accession>A0A4C1YVM7</accession>
<dbReference type="Proteomes" id="UP000299102">
    <property type="component" value="Unassembled WGS sequence"/>
</dbReference>
<comment type="caution">
    <text evidence="1">The sequence shown here is derived from an EMBL/GenBank/DDBJ whole genome shotgun (WGS) entry which is preliminary data.</text>
</comment>
<reference evidence="1 2" key="1">
    <citation type="journal article" date="2019" name="Commun. Biol.">
        <title>The bagworm genome reveals a unique fibroin gene that provides high tensile strength.</title>
        <authorList>
            <person name="Kono N."/>
            <person name="Nakamura H."/>
            <person name="Ohtoshi R."/>
            <person name="Tomita M."/>
            <person name="Numata K."/>
            <person name="Arakawa K."/>
        </authorList>
    </citation>
    <scope>NUCLEOTIDE SEQUENCE [LARGE SCALE GENOMIC DNA]</scope>
</reference>